<dbReference type="EMBL" id="BJXR01000034">
    <property type="protein sequence ID" value="GEN09447.1"/>
    <property type="molecule type" value="Genomic_DNA"/>
</dbReference>
<dbReference type="RefSeq" id="WP_083560460.1">
    <property type="nucleotide sequence ID" value="NZ_BJXR01000034.1"/>
</dbReference>
<proteinExistence type="predicted"/>
<gene>
    <name evidence="2" type="ORF">MFU01_44840</name>
    <name evidence="3" type="ORF">SAMN05443572_10998</name>
</gene>
<dbReference type="STRING" id="1334629.MFUL124B02_18620"/>
<evidence type="ECO:0000256" key="1">
    <source>
        <dbReference type="SAM" id="MobiDB-lite"/>
    </source>
</evidence>
<dbReference type="SUPFAM" id="SSF48452">
    <property type="entry name" value="TPR-like"/>
    <property type="match status" value="1"/>
</dbReference>
<dbReference type="Proteomes" id="UP000183760">
    <property type="component" value="Unassembled WGS sequence"/>
</dbReference>
<dbReference type="Pfam" id="PF14559">
    <property type="entry name" value="TPR_19"/>
    <property type="match status" value="1"/>
</dbReference>
<dbReference type="AlphaFoldDB" id="A0A511T680"/>
<dbReference type="Proteomes" id="UP000321514">
    <property type="component" value="Unassembled WGS sequence"/>
</dbReference>
<evidence type="ECO:0000313" key="4">
    <source>
        <dbReference type="Proteomes" id="UP000183760"/>
    </source>
</evidence>
<sequence>MEREEEAPAATDDSEASVAPVKDAAAARPQPLGTRPVELGQNLLANGKWDMARARFEAALAEDNRDIDALVGMAASNLGSGNAVRAVEYLERIRPVPPARPDVYAWQAYAAEQQGFKGRVAPLLRKALEGNWAPESPKPWEAVLVRALASDIELAQKSVKNRKRAPGRESAGAGSSSP</sequence>
<accession>A0A511T680</accession>
<dbReference type="InterPro" id="IPR011990">
    <property type="entry name" value="TPR-like_helical_dom_sf"/>
</dbReference>
<feature type="compositionally biased region" description="Low complexity" evidence="1">
    <location>
        <begin position="16"/>
        <end position="27"/>
    </location>
</feature>
<reference evidence="3 4" key="1">
    <citation type="submission" date="2016-10" db="EMBL/GenBank/DDBJ databases">
        <authorList>
            <person name="Varghese N."/>
            <person name="Submissions S."/>
        </authorList>
    </citation>
    <scope>NUCLEOTIDE SEQUENCE [LARGE SCALE GENOMIC DNA]</scope>
    <source>
        <strain evidence="3 4">DSM 16525</strain>
    </source>
</reference>
<evidence type="ECO:0008006" key="6">
    <source>
        <dbReference type="Google" id="ProtNLM"/>
    </source>
</evidence>
<dbReference type="OrthoDB" id="5508668at2"/>
<dbReference type="Gene3D" id="1.25.40.10">
    <property type="entry name" value="Tetratricopeptide repeat domain"/>
    <property type="match status" value="1"/>
</dbReference>
<comment type="caution">
    <text evidence="2">The sequence shown here is derived from an EMBL/GenBank/DDBJ whole genome shotgun (WGS) entry which is preliminary data.</text>
</comment>
<reference evidence="2 5" key="2">
    <citation type="submission" date="2019-07" db="EMBL/GenBank/DDBJ databases">
        <title>Whole genome shotgun sequence of Myxococcus fulvus NBRC 100333.</title>
        <authorList>
            <person name="Hosoyama A."/>
            <person name="Uohara A."/>
            <person name="Ohji S."/>
            <person name="Ichikawa N."/>
        </authorList>
    </citation>
    <scope>NUCLEOTIDE SEQUENCE [LARGE SCALE GENOMIC DNA]</scope>
    <source>
        <strain evidence="2 5">NBRC 100333</strain>
    </source>
</reference>
<organism evidence="2 5">
    <name type="scientific">Myxococcus fulvus</name>
    <dbReference type="NCBI Taxonomy" id="33"/>
    <lineage>
        <taxon>Bacteria</taxon>
        <taxon>Pseudomonadati</taxon>
        <taxon>Myxococcota</taxon>
        <taxon>Myxococcia</taxon>
        <taxon>Myxococcales</taxon>
        <taxon>Cystobacterineae</taxon>
        <taxon>Myxococcaceae</taxon>
        <taxon>Myxococcus</taxon>
    </lineage>
</organism>
<evidence type="ECO:0000313" key="5">
    <source>
        <dbReference type="Proteomes" id="UP000321514"/>
    </source>
</evidence>
<dbReference type="EMBL" id="FOIB01000009">
    <property type="protein sequence ID" value="SEU32261.1"/>
    <property type="molecule type" value="Genomic_DNA"/>
</dbReference>
<protein>
    <recommendedName>
        <fullName evidence="6">TPR repeat-containing protein</fullName>
    </recommendedName>
</protein>
<feature type="region of interest" description="Disordered" evidence="1">
    <location>
        <begin position="1"/>
        <end position="38"/>
    </location>
</feature>
<name>A0A511T680_MYXFU</name>
<evidence type="ECO:0000313" key="3">
    <source>
        <dbReference type="EMBL" id="SEU32261.1"/>
    </source>
</evidence>
<keyword evidence="4" id="KW-1185">Reference proteome</keyword>
<feature type="region of interest" description="Disordered" evidence="1">
    <location>
        <begin position="158"/>
        <end position="178"/>
    </location>
</feature>
<evidence type="ECO:0000313" key="2">
    <source>
        <dbReference type="EMBL" id="GEN09447.1"/>
    </source>
</evidence>
<feature type="compositionally biased region" description="Acidic residues" evidence="1">
    <location>
        <begin position="1"/>
        <end position="15"/>
    </location>
</feature>